<keyword evidence="3" id="KW-0548">Nucleotidyltransferase</keyword>
<keyword evidence="3" id="KW-0808">Transferase</keyword>
<dbReference type="OrthoDB" id="689430at2759"/>
<dbReference type="AlphaFoldDB" id="A0A2U1N683"/>
<dbReference type="Pfam" id="PF13966">
    <property type="entry name" value="zf-RVT"/>
    <property type="match status" value="1"/>
</dbReference>
<evidence type="ECO:0000256" key="1">
    <source>
        <dbReference type="SAM" id="MobiDB-lite"/>
    </source>
</evidence>
<comment type="caution">
    <text evidence="3">The sequence shown here is derived from an EMBL/GenBank/DDBJ whole genome shotgun (WGS) entry which is preliminary data.</text>
</comment>
<keyword evidence="3" id="KW-0695">RNA-directed DNA polymerase</keyword>
<dbReference type="EMBL" id="PKPP01003527">
    <property type="protein sequence ID" value="PWA68989.1"/>
    <property type="molecule type" value="Genomic_DNA"/>
</dbReference>
<accession>A0A2U1N683</accession>
<name>A0A2U1N683_ARTAN</name>
<keyword evidence="4" id="KW-1185">Reference proteome</keyword>
<evidence type="ECO:0000313" key="3">
    <source>
        <dbReference type="EMBL" id="PWA68989.1"/>
    </source>
</evidence>
<feature type="domain" description="Reverse transcriptase zinc-binding" evidence="2">
    <location>
        <begin position="136"/>
        <end position="216"/>
    </location>
</feature>
<protein>
    <submittedName>
        <fullName evidence="3">RNA-directed DNA polymerase, eukaryota, Reverse transcriptase zinc-binding domain protein</fullName>
    </submittedName>
</protein>
<proteinExistence type="predicted"/>
<reference evidence="3 4" key="1">
    <citation type="journal article" date="2018" name="Mol. Plant">
        <title>The genome of Artemisia annua provides insight into the evolution of Asteraceae family and artemisinin biosynthesis.</title>
        <authorList>
            <person name="Shen Q."/>
            <person name="Zhang L."/>
            <person name="Liao Z."/>
            <person name="Wang S."/>
            <person name="Yan T."/>
            <person name="Shi P."/>
            <person name="Liu M."/>
            <person name="Fu X."/>
            <person name="Pan Q."/>
            <person name="Wang Y."/>
            <person name="Lv Z."/>
            <person name="Lu X."/>
            <person name="Zhang F."/>
            <person name="Jiang W."/>
            <person name="Ma Y."/>
            <person name="Chen M."/>
            <person name="Hao X."/>
            <person name="Li L."/>
            <person name="Tang Y."/>
            <person name="Lv G."/>
            <person name="Zhou Y."/>
            <person name="Sun X."/>
            <person name="Brodelius P.E."/>
            <person name="Rose J.K.C."/>
            <person name="Tang K."/>
        </authorList>
    </citation>
    <scope>NUCLEOTIDE SEQUENCE [LARGE SCALE GENOMIC DNA]</scope>
    <source>
        <strain evidence="4">cv. Huhao1</strain>
        <tissue evidence="3">Leaf</tissue>
    </source>
</reference>
<evidence type="ECO:0000259" key="2">
    <source>
        <dbReference type="Pfam" id="PF13966"/>
    </source>
</evidence>
<dbReference type="GO" id="GO:0003964">
    <property type="term" value="F:RNA-directed DNA polymerase activity"/>
    <property type="evidence" value="ECO:0007669"/>
    <property type="project" value="UniProtKB-KW"/>
</dbReference>
<feature type="region of interest" description="Disordered" evidence="1">
    <location>
        <begin position="58"/>
        <end position="78"/>
    </location>
</feature>
<sequence length="258" mass="28901">MEKVDRGPSMAAKANSQGSNAIQAAITPVIGLSDVPLGSNVNQQASAMQAAIGSVTKDANVSDRAPQPTVNTTSHDHLANGTLIPSGMHFPRAWARSIRSATKNQEINELVTLLTNLCLSNDHDCWEYTISDNRMFIVKSMRSHITKFLHPVNPQPFRWNKSLPSKINIPSWRILHKRLPTIFNLDLRGIDLDITQCLVCDEDIDMEEHLFTSCSIYMVENSGSQRQLDPSMYCPREIELEVIPHATPAKIMYTKKHR</sequence>
<gene>
    <name evidence="3" type="ORF">CTI12_AA300720</name>
</gene>
<dbReference type="Proteomes" id="UP000245207">
    <property type="component" value="Unassembled WGS sequence"/>
</dbReference>
<organism evidence="3 4">
    <name type="scientific">Artemisia annua</name>
    <name type="common">Sweet wormwood</name>
    <dbReference type="NCBI Taxonomy" id="35608"/>
    <lineage>
        <taxon>Eukaryota</taxon>
        <taxon>Viridiplantae</taxon>
        <taxon>Streptophyta</taxon>
        <taxon>Embryophyta</taxon>
        <taxon>Tracheophyta</taxon>
        <taxon>Spermatophyta</taxon>
        <taxon>Magnoliopsida</taxon>
        <taxon>eudicotyledons</taxon>
        <taxon>Gunneridae</taxon>
        <taxon>Pentapetalae</taxon>
        <taxon>asterids</taxon>
        <taxon>campanulids</taxon>
        <taxon>Asterales</taxon>
        <taxon>Asteraceae</taxon>
        <taxon>Asteroideae</taxon>
        <taxon>Anthemideae</taxon>
        <taxon>Artemisiinae</taxon>
        <taxon>Artemisia</taxon>
    </lineage>
</organism>
<dbReference type="InterPro" id="IPR026960">
    <property type="entry name" value="RVT-Znf"/>
</dbReference>
<evidence type="ECO:0000313" key="4">
    <source>
        <dbReference type="Proteomes" id="UP000245207"/>
    </source>
</evidence>